<feature type="domain" description="DNA mimic protein DMP19 C-terminal" evidence="1">
    <location>
        <begin position="62"/>
        <end position="168"/>
    </location>
</feature>
<dbReference type="Gene3D" id="1.20.1420.60">
    <property type="match status" value="1"/>
</dbReference>
<name>E6X5J1_CELAD</name>
<dbReference type="HOGENOM" id="CLU_1508479_0_0_10"/>
<dbReference type="EMBL" id="CP002453">
    <property type="protein sequence ID" value="ADV50546.1"/>
    <property type="molecule type" value="Genomic_DNA"/>
</dbReference>
<organism evidence="2 3">
    <name type="scientific">Cellulophaga algicola (strain DSM 14237 / IC166 / ACAM 630)</name>
    <dbReference type="NCBI Taxonomy" id="688270"/>
    <lineage>
        <taxon>Bacteria</taxon>
        <taxon>Pseudomonadati</taxon>
        <taxon>Bacteroidota</taxon>
        <taxon>Flavobacteriia</taxon>
        <taxon>Flavobacteriales</taxon>
        <taxon>Flavobacteriaceae</taxon>
        <taxon>Cellulophaga</taxon>
    </lineage>
</organism>
<accession>E6X5J1</accession>
<dbReference type="eggNOG" id="ENOG5033UM7">
    <property type="taxonomic scope" value="Bacteria"/>
</dbReference>
<dbReference type="Pfam" id="PF14300">
    <property type="entry name" value="DMP19"/>
    <property type="match status" value="1"/>
</dbReference>
<keyword evidence="3" id="KW-1185">Reference proteome</keyword>
<gene>
    <name evidence="2" type="ordered locus">Celal_3280</name>
</gene>
<protein>
    <recommendedName>
        <fullName evidence="1">DNA mimic protein DMP19 C-terminal domain-containing protein</fullName>
    </recommendedName>
</protein>
<dbReference type="AlphaFoldDB" id="E6X5J1"/>
<reference evidence="2 3" key="1">
    <citation type="journal article" date="2010" name="Stand. Genomic Sci.">
        <title>Complete genome sequence of Cellulophaga algicola type strain (IC166).</title>
        <authorList>
            <person name="Abt B."/>
            <person name="Lu M."/>
            <person name="Misra M."/>
            <person name="Han C."/>
            <person name="Nolan M."/>
            <person name="Lucas S."/>
            <person name="Hammon N."/>
            <person name="Deshpande S."/>
            <person name="Cheng J.F."/>
            <person name="Tapia R."/>
            <person name="Goodwin L."/>
            <person name="Pitluck S."/>
            <person name="Liolios K."/>
            <person name="Pagani I."/>
            <person name="Ivanova N."/>
            <person name="Mavromatis K."/>
            <person name="Ovchinikova G."/>
            <person name="Pati A."/>
            <person name="Chen A."/>
            <person name="Palaniappan K."/>
            <person name="Land M."/>
            <person name="Hauser L."/>
            <person name="Chang Y.J."/>
            <person name="Jeffries C.D."/>
            <person name="Detter J.C."/>
            <person name="Brambilla E."/>
            <person name="Rohde M."/>
            <person name="Tindall B.J."/>
            <person name="Goker M."/>
            <person name="Woyke T."/>
            <person name="Bristow J."/>
            <person name="Eisen J.A."/>
            <person name="Markowitz V."/>
            <person name="Hugenholtz P."/>
            <person name="Kyrpides N.C."/>
            <person name="Klenk H.P."/>
            <person name="Lapidus A."/>
        </authorList>
    </citation>
    <scope>NUCLEOTIDE SEQUENCE [LARGE SCALE GENOMIC DNA]</scope>
    <source>
        <strain evidence="3">DSM 14237 / IC166 / ACAM 630</strain>
    </source>
</reference>
<evidence type="ECO:0000313" key="2">
    <source>
        <dbReference type="EMBL" id="ADV50546.1"/>
    </source>
</evidence>
<proteinExistence type="predicted"/>
<evidence type="ECO:0000313" key="3">
    <source>
        <dbReference type="Proteomes" id="UP000008634"/>
    </source>
</evidence>
<evidence type="ECO:0000259" key="1">
    <source>
        <dbReference type="Pfam" id="PF14300"/>
    </source>
</evidence>
<dbReference type="RefSeq" id="WP_013552005.1">
    <property type="nucleotide sequence ID" value="NC_014934.1"/>
</dbReference>
<dbReference type="Proteomes" id="UP000008634">
    <property type="component" value="Chromosome"/>
</dbReference>
<dbReference type="OrthoDB" id="1448278at2"/>
<dbReference type="InterPro" id="IPR025402">
    <property type="entry name" value="DMP19_C"/>
</dbReference>
<sequence>MEKESFSALSWMTEEMKDAIRDREKIVQEENIEKLFSLRDNSDFSIALYEILVNRHDKNPNSLNQIQLNLFLSMHMENAGQADSILSFLQERFPEHKEQIVKSLNEIGAIKSSKIIKQAIELLPENDSWFFDSSDENSERIMMKLDSEFSNYPDGPMEDLYFKYAEKHKNKLEKPTYKNTYK</sequence>
<dbReference type="KEGG" id="cao:Celal_3280"/>